<sequence>WAGLALRRAGREPRCGGRGGAAPRATCFRPRRARAPGPAPGRLLWRVRHTFPGARVLETLLGGGEDFSFQDMEEECPPRLGDCMKPEASPWDQPDDLRFRSHLKGPEELDRPCGASDLTWLWRAGVKRGLKTARPRIFCFLAEGLSDVQGTWNCPLVVPRPSPMGGGPFAPQTVRL</sequence>
<accession>A0A9X9MEB0</accession>
<keyword evidence="2" id="KW-1185">Reference proteome</keyword>
<organism evidence="1 2">
    <name type="scientific">Gulo gulo</name>
    <name type="common">Wolverine</name>
    <name type="synonym">Gluton</name>
    <dbReference type="NCBI Taxonomy" id="48420"/>
    <lineage>
        <taxon>Eukaryota</taxon>
        <taxon>Metazoa</taxon>
        <taxon>Chordata</taxon>
        <taxon>Craniata</taxon>
        <taxon>Vertebrata</taxon>
        <taxon>Euteleostomi</taxon>
        <taxon>Mammalia</taxon>
        <taxon>Eutheria</taxon>
        <taxon>Laurasiatheria</taxon>
        <taxon>Carnivora</taxon>
        <taxon>Caniformia</taxon>
        <taxon>Musteloidea</taxon>
        <taxon>Mustelidae</taxon>
        <taxon>Guloninae</taxon>
        <taxon>Gulo</taxon>
    </lineage>
</organism>
<dbReference type="EMBL" id="CYRY02047400">
    <property type="protein sequence ID" value="VCX43399.1"/>
    <property type="molecule type" value="Genomic_DNA"/>
</dbReference>
<protein>
    <submittedName>
        <fullName evidence="1">Uncharacterized protein</fullName>
    </submittedName>
</protein>
<proteinExistence type="predicted"/>
<evidence type="ECO:0000313" key="2">
    <source>
        <dbReference type="Proteomes" id="UP000269945"/>
    </source>
</evidence>
<evidence type="ECO:0000313" key="1">
    <source>
        <dbReference type="EMBL" id="VCX43399.1"/>
    </source>
</evidence>
<gene>
    <name evidence="1" type="ORF">BN2614_LOCUS1</name>
</gene>
<reference evidence="1 2" key="1">
    <citation type="submission" date="2018-10" db="EMBL/GenBank/DDBJ databases">
        <authorList>
            <person name="Ekblom R."/>
            <person name="Jareborg N."/>
        </authorList>
    </citation>
    <scope>NUCLEOTIDE SEQUENCE [LARGE SCALE GENOMIC DNA]</scope>
    <source>
        <tissue evidence="1">Muscle</tissue>
    </source>
</reference>
<dbReference type="Proteomes" id="UP000269945">
    <property type="component" value="Unassembled WGS sequence"/>
</dbReference>
<dbReference type="AlphaFoldDB" id="A0A9X9MEB0"/>
<name>A0A9X9MEB0_GULGU</name>
<comment type="caution">
    <text evidence="1">The sequence shown here is derived from an EMBL/GenBank/DDBJ whole genome shotgun (WGS) entry which is preliminary data.</text>
</comment>
<feature type="non-terminal residue" evidence="1">
    <location>
        <position position="1"/>
    </location>
</feature>